<dbReference type="Pfam" id="PF08387">
    <property type="entry name" value="FBD"/>
    <property type="match status" value="1"/>
</dbReference>
<dbReference type="EMBL" id="CACVBM020001940">
    <property type="protein sequence ID" value="CAA7062592.1"/>
    <property type="molecule type" value="Genomic_DNA"/>
</dbReference>
<dbReference type="InterPro" id="IPR055411">
    <property type="entry name" value="LRR_FXL15/At3g58940/PEG3-like"/>
</dbReference>
<keyword evidence="3" id="KW-1185">Reference proteome</keyword>
<evidence type="ECO:0000313" key="3">
    <source>
        <dbReference type="Proteomes" id="UP000467841"/>
    </source>
</evidence>
<dbReference type="Pfam" id="PF24758">
    <property type="entry name" value="LRR_At5g56370"/>
    <property type="match status" value="1"/>
</dbReference>
<accession>A0A6D2LM89</accession>
<comment type="caution">
    <text evidence="2">The sequence shown here is derived from an EMBL/GenBank/DDBJ whole genome shotgun (WGS) entry which is preliminary data.</text>
</comment>
<dbReference type="SMART" id="SM00579">
    <property type="entry name" value="FBD"/>
    <property type="match status" value="1"/>
</dbReference>
<reference evidence="2" key="1">
    <citation type="submission" date="2020-01" db="EMBL/GenBank/DDBJ databases">
        <authorList>
            <person name="Mishra B."/>
        </authorList>
    </citation>
    <scope>NUCLEOTIDE SEQUENCE [LARGE SCALE GENOMIC DNA]</scope>
</reference>
<protein>
    <recommendedName>
        <fullName evidence="1">FBD domain-containing protein</fullName>
    </recommendedName>
</protein>
<dbReference type="Proteomes" id="UP000467841">
    <property type="component" value="Unassembled WGS sequence"/>
</dbReference>
<dbReference type="SUPFAM" id="SSF52047">
    <property type="entry name" value="RNI-like"/>
    <property type="match status" value="1"/>
</dbReference>
<dbReference type="PANTHER" id="PTHR31900">
    <property type="entry name" value="F-BOX/RNI SUPERFAMILY PROTEIN-RELATED"/>
    <property type="match status" value="1"/>
</dbReference>
<evidence type="ECO:0000313" key="2">
    <source>
        <dbReference type="EMBL" id="CAA7062592.1"/>
    </source>
</evidence>
<evidence type="ECO:0000259" key="1">
    <source>
        <dbReference type="SMART" id="SM00579"/>
    </source>
</evidence>
<proteinExistence type="predicted"/>
<gene>
    <name evidence="2" type="ORF">MERR_LOCUS49828</name>
</gene>
<dbReference type="InterPro" id="IPR050232">
    <property type="entry name" value="FBL13/AtMIF1-like"/>
</dbReference>
<feature type="domain" description="FBD" evidence="1">
    <location>
        <begin position="320"/>
        <end position="379"/>
    </location>
</feature>
<dbReference type="PANTHER" id="PTHR31900:SF29">
    <property type="entry name" value="FBD-LIKE DOMAIN FAMILY PROTEIN"/>
    <property type="match status" value="1"/>
</dbReference>
<dbReference type="Gene3D" id="3.80.10.10">
    <property type="entry name" value="Ribonuclease Inhibitor"/>
    <property type="match status" value="1"/>
</dbReference>
<organism evidence="2 3">
    <name type="scientific">Microthlaspi erraticum</name>
    <dbReference type="NCBI Taxonomy" id="1685480"/>
    <lineage>
        <taxon>Eukaryota</taxon>
        <taxon>Viridiplantae</taxon>
        <taxon>Streptophyta</taxon>
        <taxon>Embryophyta</taxon>
        <taxon>Tracheophyta</taxon>
        <taxon>Spermatophyta</taxon>
        <taxon>Magnoliopsida</taxon>
        <taxon>eudicotyledons</taxon>
        <taxon>Gunneridae</taxon>
        <taxon>Pentapetalae</taxon>
        <taxon>rosids</taxon>
        <taxon>malvids</taxon>
        <taxon>Brassicales</taxon>
        <taxon>Brassicaceae</taxon>
        <taxon>Coluteocarpeae</taxon>
        <taxon>Microthlaspi</taxon>
    </lineage>
</organism>
<sequence>MVPKLIYDDSYNDIEYGRFSRFVNRSLLMHEPPVIEALHFKLVNICGTGDIQVWIRAVDKRRVRELNIEIGTFSSNTTPITLPRSLYTCCRMLVTLKLRNVVLVDDITTPISFPVLKNLSLRLIRYPSDLFLSSLLSSCSVLEDLFLEQCGDDNISVLSVRVPSLKSLVLRRLENKFNNDVHSYVIDAPSLERVEISDFSRGPCSVESNMTKIVDAELSNSKWDPWKTFMCSIISAKRLYLCLPTSKDVYPAGSVFYNLVHLKMCTCETEWVNLLIRVLRDSPKLRTLKLAECAFLVSQCHEFRRREPCPYWDETSLVSEYLLSSLETFEWVDYKGTKAEKEVVAFILRVSSCLKKATIISSNPLLTTTRSLRCSRIFPYHLGAHQPVFLHSSGVMFKNQSNIVFLDLRSYIRY</sequence>
<dbReference type="InterPro" id="IPR006566">
    <property type="entry name" value="FBD"/>
</dbReference>
<name>A0A6D2LM89_9BRAS</name>
<dbReference type="OrthoDB" id="612216at2759"/>
<dbReference type="InterPro" id="IPR032675">
    <property type="entry name" value="LRR_dom_sf"/>
</dbReference>
<dbReference type="AlphaFoldDB" id="A0A6D2LM89"/>